<evidence type="ECO:0000256" key="2">
    <source>
        <dbReference type="ARBA" id="ARBA00023125"/>
    </source>
</evidence>
<dbReference type="Gene3D" id="1.10.10.60">
    <property type="entry name" value="Homeodomain-like"/>
    <property type="match status" value="1"/>
</dbReference>
<proteinExistence type="predicted"/>
<dbReference type="STRING" id="408074.SAMN05660909_04158"/>
<protein>
    <submittedName>
        <fullName evidence="5">AraC-type DNA-binding protein</fullName>
    </submittedName>
</protein>
<dbReference type="InterPro" id="IPR018060">
    <property type="entry name" value="HTH_AraC"/>
</dbReference>
<evidence type="ECO:0000313" key="5">
    <source>
        <dbReference type="EMBL" id="SEA92106.1"/>
    </source>
</evidence>
<organism evidence="5 6">
    <name type="scientific">Chitinophaga terrae</name>
    <name type="common">ex Kim and Jung 2007</name>
    <dbReference type="NCBI Taxonomy" id="408074"/>
    <lineage>
        <taxon>Bacteria</taxon>
        <taxon>Pseudomonadati</taxon>
        <taxon>Bacteroidota</taxon>
        <taxon>Chitinophagia</taxon>
        <taxon>Chitinophagales</taxon>
        <taxon>Chitinophagaceae</taxon>
        <taxon>Chitinophaga</taxon>
    </lineage>
</organism>
<dbReference type="PANTHER" id="PTHR43280">
    <property type="entry name" value="ARAC-FAMILY TRANSCRIPTIONAL REGULATOR"/>
    <property type="match status" value="1"/>
</dbReference>
<keyword evidence="6" id="KW-1185">Reference proteome</keyword>
<dbReference type="InterPro" id="IPR054015">
    <property type="entry name" value="ExsA-like_N"/>
</dbReference>
<evidence type="ECO:0000256" key="1">
    <source>
        <dbReference type="ARBA" id="ARBA00023015"/>
    </source>
</evidence>
<feature type="domain" description="HTH araC/xylS-type" evidence="4">
    <location>
        <begin position="172"/>
        <end position="270"/>
    </location>
</feature>
<gene>
    <name evidence="5" type="ORF">SAMN05660909_04158</name>
</gene>
<dbReference type="PROSITE" id="PS01124">
    <property type="entry name" value="HTH_ARAC_FAMILY_2"/>
    <property type="match status" value="1"/>
</dbReference>
<keyword evidence="3" id="KW-0804">Transcription</keyword>
<dbReference type="OrthoDB" id="4480133at2"/>
<accession>A0A1H4F442</accession>
<dbReference type="Pfam" id="PF12833">
    <property type="entry name" value="HTH_18"/>
    <property type="match status" value="1"/>
</dbReference>
<keyword evidence="1" id="KW-0805">Transcription regulation</keyword>
<dbReference type="SMART" id="SM00342">
    <property type="entry name" value="HTH_ARAC"/>
    <property type="match status" value="1"/>
</dbReference>
<dbReference type="GO" id="GO:0003700">
    <property type="term" value="F:DNA-binding transcription factor activity"/>
    <property type="evidence" value="ECO:0007669"/>
    <property type="project" value="InterPro"/>
</dbReference>
<evidence type="ECO:0000313" key="6">
    <source>
        <dbReference type="Proteomes" id="UP000199656"/>
    </source>
</evidence>
<dbReference type="AlphaFoldDB" id="A0A1H4F442"/>
<sequence length="271" mass="31663">MADSTTGMSKILYRCYETRSREGEQFIQDHAFSFQIAGTSTLFDGKKSYVAKEGDFRLIRRNRLAKFNKQPPENGEFKSISVLLDQQTLHALSSELNLHAEKSFSSNDVTIPLKSHPLYTSFIDSLWVYLQLPEEEQARLMESKVREIVQLLLLLNPETRDILFDFSQPGKIDLEAFMEKNFHFNVSLDRFAYLTGRSLATFKRDFQKIFNTSPRHWLQQRRLREAHLLLKERRIPVSDVYIEVGFENLSHFSFAFKKEYGYAPTELLKTA</sequence>
<evidence type="ECO:0000256" key="3">
    <source>
        <dbReference type="ARBA" id="ARBA00023163"/>
    </source>
</evidence>
<dbReference type="GO" id="GO:0043565">
    <property type="term" value="F:sequence-specific DNA binding"/>
    <property type="evidence" value="ECO:0007669"/>
    <property type="project" value="InterPro"/>
</dbReference>
<dbReference type="EMBL" id="FNRL01000022">
    <property type="protein sequence ID" value="SEA92106.1"/>
    <property type="molecule type" value="Genomic_DNA"/>
</dbReference>
<dbReference type="Proteomes" id="UP000199656">
    <property type="component" value="Unassembled WGS sequence"/>
</dbReference>
<dbReference type="PANTHER" id="PTHR43280:SF2">
    <property type="entry name" value="HTH-TYPE TRANSCRIPTIONAL REGULATOR EXSA"/>
    <property type="match status" value="1"/>
</dbReference>
<name>A0A1H4F442_9BACT</name>
<reference evidence="6" key="1">
    <citation type="submission" date="2016-10" db="EMBL/GenBank/DDBJ databases">
        <authorList>
            <person name="Varghese N."/>
            <person name="Submissions S."/>
        </authorList>
    </citation>
    <scope>NUCLEOTIDE SEQUENCE [LARGE SCALE GENOMIC DNA]</scope>
    <source>
        <strain evidence="6">DSM 23920</strain>
    </source>
</reference>
<dbReference type="Pfam" id="PF22200">
    <property type="entry name" value="ExsA_N"/>
    <property type="match status" value="1"/>
</dbReference>
<dbReference type="InterPro" id="IPR009057">
    <property type="entry name" value="Homeodomain-like_sf"/>
</dbReference>
<evidence type="ECO:0000259" key="4">
    <source>
        <dbReference type="PROSITE" id="PS01124"/>
    </source>
</evidence>
<dbReference type="SUPFAM" id="SSF46689">
    <property type="entry name" value="Homeodomain-like"/>
    <property type="match status" value="2"/>
</dbReference>
<keyword evidence="2 5" id="KW-0238">DNA-binding</keyword>